<proteinExistence type="predicted"/>
<keyword evidence="3" id="KW-1185">Reference proteome</keyword>
<name>A0A934KJ14_9FLAO</name>
<dbReference type="GO" id="GO:0010181">
    <property type="term" value="F:FMN binding"/>
    <property type="evidence" value="ECO:0007669"/>
    <property type="project" value="TreeGrafter"/>
</dbReference>
<dbReference type="GO" id="GO:0016491">
    <property type="term" value="F:oxidoreductase activity"/>
    <property type="evidence" value="ECO:0007669"/>
    <property type="project" value="InterPro"/>
</dbReference>
<comment type="caution">
    <text evidence="2">The sequence shown here is derived from an EMBL/GenBank/DDBJ whole genome shotgun (WGS) entry which is preliminary data.</text>
</comment>
<gene>
    <name evidence="2" type="ORF">JEM65_04525</name>
</gene>
<feature type="domain" description="NADPH-dependent FMN reductase-like" evidence="1">
    <location>
        <begin position="4"/>
        <end position="144"/>
    </location>
</feature>
<organism evidence="2 3">
    <name type="scientific">Gelidibacter salicanalis</name>
    <dbReference type="NCBI Taxonomy" id="291193"/>
    <lineage>
        <taxon>Bacteria</taxon>
        <taxon>Pseudomonadati</taxon>
        <taxon>Bacteroidota</taxon>
        <taxon>Flavobacteriia</taxon>
        <taxon>Flavobacteriales</taxon>
        <taxon>Flavobacteriaceae</taxon>
        <taxon>Gelidibacter</taxon>
    </lineage>
</organism>
<dbReference type="Pfam" id="PF03358">
    <property type="entry name" value="FMN_red"/>
    <property type="match status" value="1"/>
</dbReference>
<dbReference type="InterPro" id="IPR050712">
    <property type="entry name" value="NAD(P)H-dep_reductase"/>
</dbReference>
<evidence type="ECO:0000313" key="3">
    <source>
        <dbReference type="Proteomes" id="UP000662373"/>
    </source>
</evidence>
<evidence type="ECO:0000259" key="1">
    <source>
        <dbReference type="Pfam" id="PF03358"/>
    </source>
</evidence>
<dbReference type="PANTHER" id="PTHR30543">
    <property type="entry name" value="CHROMATE REDUCTASE"/>
    <property type="match status" value="1"/>
</dbReference>
<dbReference type="AlphaFoldDB" id="A0A934KJ14"/>
<sequence length="188" mass="20571">MKHIIAFAGSNSSKSINKQLSTYAASLVEDVKSTILDLNDFELPVFGVDLEKKEGIPENAQKLLNHIKNSDGIILSLAEHNGAYATVFKNIFDWMSRAEQKTFMGKPMLLMAASPGGRGGASVLAMAKDRFPRHNAKIVATFSLPNFYENFADGELINASLNTELETATTAFQQALLTMATEPSEDRK</sequence>
<protein>
    <submittedName>
        <fullName evidence="2">NAD(P)H-dependent oxidoreductase</fullName>
    </submittedName>
</protein>
<dbReference type="RefSeq" id="WP_199597513.1">
    <property type="nucleotide sequence ID" value="NZ_JAEHJZ010000007.1"/>
</dbReference>
<dbReference type="SUPFAM" id="SSF52218">
    <property type="entry name" value="Flavoproteins"/>
    <property type="match status" value="1"/>
</dbReference>
<dbReference type="InterPro" id="IPR005025">
    <property type="entry name" value="FMN_Rdtase-like_dom"/>
</dbReference>
<dbReference type="Proteomes" id="UP000662373">
    <property type="component" value="Unassembled WGS sequence"/>
</dbReference>
<reference evidence="2 3" key="1">
    <citation type="submission" date="2020-09" db="EMBL/GenBank/DDBJ databases">
        <title>Draft genome of Gelidibacter salicanalis PAMC21136.</title>
        <authorList>
            <person name="Park H."/>
        </authorList>
    </citation>
    <scope>NUCLEOTIDE SEQUENCE [LARGE SCALE GENOMIC DNA]</scope>
    <source>
        <strain evidence="2 3">PAMC21136</strain>
    </source>
</reference>
<evidence type="ECO:0000313" key="2">
    <source>
        <dbReference type="EMBL" id="MBJ7879922.1"/>
    </source>
</evidence>
<dbReference type="GO" id="GO:0005829">
    <property type="term" value="C:cytosol"/>
    <property type="evidence" value="ECO:0007669"/>
    <property type="project" value="TreeGrafter"/>
</dbReference>
<dbReference type="EMBL" id="JAEHJZ010000007">
    <property type="protein sequence ID" value="MBJ7879922.1"/>
    <property type="molecule type" value="Genomic_DNA"/>
</dbReference>
<dbReference type="InterPro" id="IPR029039">
    <property type="entry name" value="Flavoprotein-like_sf"/>
</dbReference>
<dbReference type="PANTHER" id="PTHR30543:SF21">
    <property type="entry name" value="NAD(P)H-DEPENDENT FMN REDUCTASE LOT6"/>
    <property type="match status" value="1"/>
</dbReference>
<dbReference type="Gene3D" id="3.40.50.360">
    <property type="match status" value="1"/>
</dbReference>
<accession>A0A934KJ14</accession>